<dbReference type="GO" id="GO:0043565">
    <property type="term" value="F:sequence-specific DNA binding"/>
    <property type="evidence" value="ECO:0007669"/>
    <property type="project" value="InterPro"/>
</dbReference>
<comment type="caution">
    <text evidence="7">The sequence shown here is derived from an EMBL/GenBank/DDBJ whole genome shotgun (WGS) entry which is preliminary data.</text>
</comment>
<dbReference type="SMART" id="SM00401">
    <property type="entry name" value="ZnF_GATA"/>
    <property type="match status" value="1"/>
</dbReference>
<evidence type="ECO:0000256" key="3">
    <source>
        <dbReference type="ARBA" id="ARBA00022833"/>
    </source>
</evidence>
<dbReference type="InterPro" id="IPR000679">
    <property type="entry name" value="Znf_GATA"/>
</dbReference>
<feature type="domain" description="GATA-type" evidence="6">
    <location>
        <begin position="212"/>
        <end position="247"/>
    </location>
</feature>
<feature type="compositionally biased region" description="Low complexity" evidence="5">
    <location>
        <begin position="78"/>
        <end position="115"/>
    </location>
</feature>
<sequence length="302" mass="31311">MSSTIDFHKLVNSYQMILETGKTLSAPRATDTMDRMLENAFYAAQVLEGASSGSMSAPQHQSKTHMAAAGPRASPIMVQQAPAVQHHQPQPQRMHSGSTVSSSSASDTSRTPSYSQPAARSPPRIGASVSARAKDPSPRDVKAKIKIKSPVNDKAAGGLHGYGYGGSNVSLSPVGTSPAKPQSQKTEDSGHAPAGADAGAGGTQDSRHGGSSGGAQKCLGCGATATPEWRRGPLGPRTLCNACGLVYAKLVKKRMREDVRAGGGGRAANAYGSRTGQKESPEAESDEDDEAQSYDHGQMPGR</sequence>
<dbReference type="GO" id="GO:0006355">
    <property type="term" value="P:regulation of DNA-templated transcription"/>
    <property type="evidence" value="ECO:0007669"/>
    <property type="project" value="InterPro"/>
</dbReference>
<evidence type="ECO:0000313" key="7">
    <source>
        <dbReference type="EMBL" id="KAJ7708988.1"/>
    </source>
</evidence>
<dbReference type="InterPro" id="IPR051140">
    <property type="entry name" value="GATA_TF"/>
</dbReference>
<accession>A0AAD7H057</accession>
<dbReference type="InterPro" id="IPR013088">
    <property type="entry name" value="Znf_NHR/GATA"/>
</dbReference>
<dbReference type="PROSITE" id="PS50114">
    <property type="entry name" value="GATA_ZN_FINGER_2"/>
    <property type="match status" value="1"/>
</dbReference>
<protein>
    <recommendedName>
        <fullName evidence="6">GATA-type domain-containing protein</fullName>
    </recommendedName>
</protein>
<keyword evidence="1" id="KW-0479">Metal-binding</keyword>
<feature type="region of interest" description="Disordered" evidence="5">
    <location>
        <begin position="52"/>
        <end position="215"/>
    </location>
</feature>
<evidence type="ECO:0000256" key="2">
    <source>
        <dbReference type="ARBA" id="ARBA00022771"/>
    </source>
</evidence>
<feature type="compositionally biased region" description="Acidic residues" evidence="5">
    <location>
        <begin position="282"/>
        <end position="292"/>
    </location>
</feature>
<dbReference type="PANTHER" id="PTHR45658:SF18">
    <property type="entry name" value="PROTEIN GAT2"/>
    <property type="match status" value="1"/>
</dbReference>
<dbReference type="AlphaFoldDB" id="A0AAD7H057"/>
<dbReference type="Gene3D" id="3.30.50.10">
    <property type="entry name" value="Erythroid Transcription Factor GATA-1, subunit A"/>
    <property type="match status" value="1"/>
</dbReference>
<keyword evidence="3" id="KW-0862">Zinc</keyword>
<keyword evidence="8" id="KW-1185">Reference proteome</keyword>
<gene>
    <name evidence="7" type="ORF">B0H17DRAFT_369973</name>
</gene>
<dbReference type="EMBL" id="JARKIE010000003">
    <property type="protein sequence ID" value="KAJ7708988.1"/>
    <property type="molecule type" value="Genomic_DNA"/>
</dbReference>
<evidence type="ECO:0000256" key="1">
    <source>
        <dbReference type="ARBA" id="ARBA00022723"/>
    </source>
</evidence>
<evidence type="ECO:0000313" key="8">
    <source>
        <dbReference type="Proteomes" id="UP001221757"/>
    </source>
</evidence>
<dbReference type="Pfam" id="PF00320">
    <property type="entry name" value="GATA"/>
    <property type="match status" value="1"/>
</dbReference>
<evidence type="ECO:0000256" key="4">
    <source>
        <dbReference type="PROSITE-ProRule" id="PRU00094"/>
    </source>
</evidence>
<dbReference type="SUPFAM" id="SSF57716">
    <property type="entry name" value="Glucocorticoid receptor-like (DNA-binding domain)"/>
    <property type="match status" value="1"/>
</dbReference>
<dbReference type="CDD" id="cd00202">
    <property type="entry name" value="ZnF_GATA"/>
    <property type="match status" value="1"/>
</dbReference>
<evidence type="ECO:0000259" key="6">
    <source>
        <dbReference type="PROSITE" id="PS50114"/>
    </source>
</evidence>
<keyword evidence="2 4" id="KW-0863">Zinc-finger</keyword>
<feature type="region of interest" description="Disordered" evidence="5">
    <location>
        <begin position="257"/>
        <end position="302"/>
    </location>
</feature>
<reference evidence="7" key="1">
    <citation type="submission" date="2023-03" db="EMBL/GenBank/DDBJ databases">
        <title>Massive genome expansion in bonnet fungi (Mycena s.s.) driven by repeated elements and novel gene families across ecological guilds.</title>
        <authorList>
            <consortium name="Lawrence Berkeley National Laboratory"/>
            <person name="Harder C.B."/>
            <person name="Miyauchi S."/>
            <person name="Viragh M."/>
            <person name="Kuo A."/>
            <person name="Thoen E."/>
            <person name="Andreopoulos B."/>
            <person name="Lu D."/>
            <person name="Skrede I."/>
            <person name="Drula E."/>
            <person name="Henrissat B."/>
            <person name="Morin E."/>
            <person name="Kohler A."/>
            <person name="Barry K."/>
            <person name="LaButti K."/>
            <person name="Morin E."/>
            <person name="Salamov A."/>
            <person name="Lipzen A."/>
            <person name="Mereny Z."/>
            <person name="Hegedus B."/>
            <person name="Baldrian P."/>
            <person name="Stursova M."/>
            <person name="Weitz H."/>
            <person name="Taylor A."/>
            <person name="Grigoriev I.V."/>
            <person name="Nagy L.G."/>
            <person name="Martin F."/>
            <person name="Kauserud H."/>
        </authorList>
    </citation>
    <scope>NUCLEOTIDE SEQUENCE</scope>
    <source>
        <strain evidence="7">CBHHK067</strain>
    </source>
</reference>
<feature type="compositionally biased region" description="Basic and acidic residues" evidence="5">
    <location>
        <begin position="132"/>
        <end position="143"/>
    </location>
</feature>
<feature type="compositionally biased region" description="Polar residues" evidence="5">
    <location>
        <begin position="52"/>
        <end position="61"/>
    </location>
</feature>
<dbReference type="GO" id="GO:0008270">
    <property type="term" value="F:zinc ion binding"/>
    <property type="evidence" value="ECO:0007669"/>
    <property type="project" value="UniProtKB-KW"/>
</dbReference>
<organism evidence="7 8">
    <name type="scientific">Mycena rosella</name>
    <name type="common">Pink bonnet</name>
    <name type="synonym">Agaricus rosellus</name>
    <dbReference type="NCBI Taxonomy" id="1033263"/>
    <lineage>
        <taxon>Eukaryota</taxon>
        <taxon>Fungi</taxon>
        <taxon>Dikarya</taxon>
        <taxon>Basidiomycota</taxon>
        <taxon>Agaricomycotina</taxon>
        <taxon>Agaricomycetes</taxon>
        <taxon>Agaricomycetidae</taxon>
        <taxon>Agaricales</taxon>
        <taxon>Marasmiineae</taxon>
        <taxon>Mycenaceae</taxon>
        <taxon>Mycena</taxon>
    </lineage>
</organism>
<evidence type="ECO:0000256" key="5">
    <source>
        <dbReference type="SAM" id="MobiDB-lite"/>
    </source>
</evidence>
<dbReference type="Proteomes" id="UP001221757">
    <property type="component" value="Unassembled WGS sequence"/>
</dbReference>
<feature type="compositionally biased region" description="Polar residues" evidence="5">
    <location>
        <begin position="167"/>
        <end position="184"/>
    </location>
</feature>
<proteinExistence type="predicted"/>
<dbReference type="PANTHER" id="PTHR45658">
    <property type="entry name" value="GATA TRANSCRIPTION FACTOR"/>
    <property type="match status" value="1"/>
</dbReference>
<name>A0AAD7H057_MYCRO</name>